<dbReference type="InterPro" id="IPR019786">
    <property type="entry name" value="Zinc_finger_PHD-type_CS"/>
</dbReference>
<evidence type="ECO:0000256" key="3">
    <source>
        <dbReference type="ARBA" id="ARBA00022771"/>
    </source>
</evidence>
<dbReference type="PROSITE" id="PS01359">
    <property type="entry name" value="ZF_PHD_1"/>
    <property type="match status" value="1"/>
</dbReference>
<evidence type="ECO:0000313" key="10">
    <source>
        <dbReference type="EMBL" id="KAF6176082.1"/>
    </source>
</evidence>
<evidence type="ECO:0000256" key="1">
    <source>
        <dbReference type="ARBA" id="ARBA00004123"/>
    </source>
</evidence>
<evidence type="ECO:0000259" key="9">
    <source>
        <dbReference type="PROSITE" id="PS51186"/>
    </source>
</evidence>
<dbReference type="CDD" id="cd04301">
    <property type="entry name" value="NAT_SF"/>
    <property type="match status" value="1"/>
</dbReference>
<evidence type="ECO:0000256" key="6">
    <source>
        <dbReference type="PROSITE-ProRule" id="PRU00146"/>
    </source>
</evidence>
<dbReference type="InterPro" id="IPR001841">
    <property type="entry name" value="Znf_RING"/>
</dbReference>
<dbReference type="Pfam" id="PF23209">
    <property type="entry name" value="IDM1_C"/>
    <property type="match status" value="1"/>
</dbReference>
<proteinExistence type="predicted"/>
<organism evidence="10 11">
    <name type="scientific">Kingdonia uniflora</name>
    <dbReference type="NCBI Taxonomy" id="39325"/>
    <lineage>
        <taxon>Eukaryota</taxon>
        <taxon>Viridiplantae</taxon>
        <taxon>Streptophyta</taxon>
        <taxon>Embryophyta</taxon>
        <taxon>Tracheophyta</taxon>
        <taxon>Spermatophyta</taxon>
        <taxon>Magnoliopsida</taxon>
        <taxon>Ranunculales</taxon>
        <taxon>Circaeasteraceae</taxon>
        <taxon>Kingdonia</taxon>
    </lineage>
</organism>
<dbReference type="PANTHER" id="PTHR46508:SF2">
    <property type="entry name" value="INCREASED DNA METHYLATION 1"/>
    <property type="match status" value="1"/>
</dbReference>
<evidence type="ECO:0008006" key="12">
    <source>
        <dbReference type="Google" id="ProtNLM"/>
    </source>
</evidence>
<comment type="caution">
    <text evidence="10">The sequence shown here is derived from an EMBL/GenBank/DDBJ whole genome shotgun (WGS) entry which is preliminary data.</text>
</comment>
<feature type="compositionally biased region" description="Basic and acidic residues" evidence="7">
    <location>
        <begin position="1214"/>
        <end position="1224"/>
    </location>
</feature>
<protein>
    <recommendedName>
        <fullName evidence="12">Increased DNA methylation 1</fullName>
    </recommendedName>
</protein>
<dbReference type="Gene3D" id="3.30.40.10">
    <property type="entry name" value="Zinc/RING finger domain, C3HC4 (zinc finger)"/>
    <property type="match status" value="1"/>
</dbReference>
<keyword evidence="11" id="KW-1185">Reference proteome</keyword>
<dbReference type="CDD" id="cd15489">
    <property type="entry name" value="PHD_SF"/>
    <property type="match status" value="1"/>
</dbReference>
<sequence length="1233" mass="137678">MLFSEEIESLQEDGFEGSNAEHQIFMEVFCGNDERHAKKRSLLHSKTDDNKSLCSNSENSAMTSQSSTKDLYVADSCTANKDSEYTTHNKSTGNSELGCSQEFSTSWVQKDGNDINIMRTKKSVDELSYHWNKSLIPLPDGGEGPVLPPLVPCCADQTLRHHLVESSGHGVISSCYVLKQIGEVESGDQVADIEAGKNELPKLHSIDGKKVSDDKSLTSKIDQQTLEPEVFVGGASVVNKCRAIVATKDGAEKSVLLNSEIVQSAYNRGSIPDLRSRLRGHVNHILMATGWCLEKRRRTRGDKRLMDTVYISPMGNVVRMFHKVWRLCGESLYPSRCKSRVEEREKQWIDINEFSSELSNTLSYIEEELQHIETFTALFHQWNLLDPFVTLVIIDRKTSLLLGGRVVKAIRTDLFNPSIRKNILAIKNLDGARNQRKKLHGDRSNNLADTSARELGSALVVADGNGHVPDEQFINESLAMFRRKKSKSKKRKIMDVTKNEINVETNEMEISKEDVVTERTNLAKKATKKLKKNYEINVSNDEAHDKFSPRSFQHPSIKQPEFRKNGLVMLAFNTKSPKKHSYVNGTDDTFLHSRNGCLDRQTYRKITKPMKSKFQNVKRGKTVSGSQIDDDDLLVAALIRNNDFKFTKRSTLQSRSKALIKFKSQKGSCRLLPRNPRKGGKHCINGKWSSTGARTVLSWLIDAGVLSLNDVVQYRSSKYNAVVKDGWVTKDGILCKCCNEVLSVSDFKVHADFKVLRPCLNLFLESGKPFTLCHLEAWSAEYKARKGGIQAVKIDELDQNDDSCGLCGDGGELICCDNCPSTFHQTCLSVQDLPDGNWYCPSCTCQICEDAVREKEAMNSFVIRKCSQCKHKYHGACLKESSTCKVDSDTWFCGANCQEIFTGLRSRVGISNLIPDGYSWALLRCIPGDQNVHSSVRLGLMAECNSRLAVALTIMEECFLPMVDPRTGIDMIPQVLYNWGSTFARLNYEGFYTAVLEKGDGLISVACIRVHGTMVAELPLIATSSENRRQGMCRRLINAIEEMLKSLKIERLVVAAIPSLVDTWTVGFGFEPMEHEEKEKLNSINLMIFPGTTLLIKRLYQKEDWDIKQAGPIDLTTSCRTGTVGTGIGGVETTKHEHTLQSAPNHCAAEVDVETTTVLEFNNVQLDAEPKSKELNHFSRPSSEESTSTSDGSPLVEDLAGTSISTPSNVECCRPSRDTSDVHEGIQLLSAQQ</sequence>
<dbReference type="OrthoDB" id="429143at2759"/>
<dbReference type="Pfam" id="PF16135">
    <property type="entry name" value="TDBD"/>
    <property type="match status" value="1"/>
</dbReference>
<dbReference type="PROSITE" id="PS51186">
    <property type="entry name" value="GNAT"/>
    <property type="match status" value="1"/>
</dbReference>
<reference evidence="10 11" key="1">
    <citation type="journal article" date="2020" name="IScience">
        <title>Genome Sequencing of the Endangered Kingdonia uniflora (Circaeasteraceae, Ranunculales) Reveals Potential Mechanisms of Evolutionary Specialization.</title>
        <authorList>
            <person name="Sun Y."/>
            <person name="Deng T."/>
            <person name="Zhang A."/>
            <person name="Moore M.J."/>
            <person name="Landis J.B."/>
            <person name="Lin N."/>
            <person name="Zhang H."/>
            <person name="Zhang X."/>
            <person name="Huang J."/>
            <person name="Zhang X."/>
            <person name="Sun H."/>
            <person name="Wang H."/>
        </authorList>
    </citation>
    <scope>NUCLEOTIDE SEQUENCE [LARGE SCALE GENOMIC DNA]</scope>
    <source>
        <strain evidence="10">TB1705</strain>
        <tissue evidence="10">Leaf</tissue>
    </source>
</reference>
<feature type="compositionally biased region" description="Polar residues" evidence="7">
    <location>
        <begin position="52"/>
        <end position="67"/>
    </location>
</feature>
<dbReference type="InterPro" id="IPR013083">
    <property type="entry name" value="Znf_RING/FYVE/PHD"/>
</dbReference>
<dbReference type="PANTHER" id="PTHR46508">
    <property type="entry name" value="PHD FINGER FAMILY PROTEIN"/>
    <property type="match status" value="1"/>
</dbReference>
<dbReference type="PROSITE" id="PS50016">
    <property type="entry name" value="ZF_PHD_2"/>
    <property type="match status" value="1"/>
</dbReference>
<feature type="domain" description="PHD-type" evidence="8">
    <location>
        <begin position="801"/>
        <end position="846"/>
    </location>
</feature>
<evidence type="ECO:0000313" key="11">
    <source>
        <dbReference type="Proteomes" id="UP000541444"/>
    </source>
</evidence>
<dbReference type="GO" id="GO:0016747">
    <property type="term" value="F:acyltransferase activity, transferring groups other than amino-acyl groups"/>
    <property type="evidence" value="ECO:0007669"/>
    <property type="project" value="InterPro"/>
</dbReference>
<feature type="domain" description="N-acetyltransferase" evidence="9">
    <location>
        <begin position="936"/>
        <end position="1100"/>
    </location>
</feature>
<dbReference type="AlphaFoldDB" id="A0A7J7P9W8"/>
<evidence type="ECO:0000256" key="2">
    <source>
        <dbReference type="ARBA" id="ARBA00022723"/>
    </source>
</evidence>
<dbReference type="InterPro" id="IPR000182">
    <property type="entry name" value="GNAT_dom"/>
</dbReference>
<keyword evidence="4" id="KW-0862">Zinc</keyword>
<dbReference type="InterPro" id="IPR019787">
    <property type="entry name" value="Znf_PHD-finger"/>
</dbReference>
<dbReference type="SUPFAM" id="SSF55729">
    <property type="entry name" value="Acyl-CoA N-acyltransferases (Nat)"/>
    <property type="match status" value="1"/>
</dbReference>
<dbReference type="InterPro" id="IPR056511">
    <property type="entry name" value="IDM1_C"/>
</dbReference>
<evidence type="ECO:0000259" key="8">
    <source>
        <dbReference type="PROSITE" id="PS50016"/>
    </source>
</evidence>
<accession>A0A7J7P9W8</accession>
<dbReference type="GO" id="GO:0005634">
    <property type="term" value="C:nucleus"/>
    <property type="evidence" value="ECO:0007669"/>
    <property type="project" value="UniProtKB-SubCell"/>
</dbReference>
<keyword evidence="2" id="KW-0479">Metal-binding</keyword>
<dbReference type="InterPro" id="IPR001965">
    <property type="entry name" value="Znf_PHD"/>
</dbReference>
<dbReference type="SMART" id="SM00249">
    <property type="entry name" value="PHD"/>
    <property type="match status" value="2"/>
</dbReference>
<dbReference type="EMBL" id="JACGCM010000121">
    <property type="protein sequence ID" value="KAF6176082.1"/>
    <property type="molecule type" value="Genomic_DNA"/>
</dbReference>
<dbReference type="Gene3D" id="3.40.630.30">
    <property type="match status" value="1"/>
</dbReference>
<dbReference type="SUPFAM" id="SSF57903">
    <property type="entry name" value="FYVE/PHD zinc finger"/>
    <property type="match status" value="1"/>
</dbReference>
<dbReference type="CDD" id="cd15532">
    <property type="entry name" value="PHD2_CHD_II"/>
    <property type="match status" value="1"/>
</dbReference>
<name>A0A7J7P9W8_9MAGN</name>
<keyword evidence="3 6" id="KW-0863">Zinc-finger</keyword>
<dbReference type="InterPro" id="IPR032308">
    <property type="entry name" value="TDBD"/>
</dbReference>
<feature type="region of interest" description="Disordered" evidence="7">
    <location>
        <begin position="47"/>
        <end position="67"/>
    </location>
</feature>
<comment type="subcellular location">
    <subcellularLocation>
        <location evidence="1">Nucleus</location>
    </subcellularLocation>
</comment>
<dbReference type="GO" id="GO:0008270">
    <property type="term" value="F:zinc ion binding"/>
    <property type="evidence" value="ECO:0007669"/>
    <property type="project" value="UniProtKB-KW"/>
</dbReference>
<keyword evidence="5" id="KW-0539">Nucleus</keyword>
<evidence type="ECO:0000256" key="4">
    <source>
        <dbReference type="ARBA" id="ARBA00022833"/>
    </source>
</evidence>
<dbReference type="InterPro" id="IPR011011">
    <property type="entry name" value="Znf_FYVE_PHD"/>
</dbReference>
<dbReference type="Pfam" id="PF00628">
    <property type="entry name" value="PHD"/>
    <property type="match status" value="1"/>
</dbReference>
<dbReference type="SMART" id="SM00184">
    <property type="entry name" value="RING"/>
    <property type="match status" value="2"/>
</dbReference>
<evidence type="ECO:0000256" key="7">
    <source>
        <dbReference type="SAM" id="MobiDB-lite"/>
    </source>
</evidence>
<evidence type="ECO:0000256" key="5">
    <source>
        <dbReference type="ARBA" id="ARBA00023242"/>
    </source>
</evidence>
<gene>
    <name evidence="10" type="ORF">GIB67_000176</name>
</gene>
<dbReference type="InterPro" id="IPR016181">
    <property type="entry name" value="Acyl_CoA_acyltransferase"/>
</dbReference>
<feature type="region of interest" description="Disordered" evidence="7">
    <location>
        <begin position="1170"/>
        <end position="1224"/>
    </location>
</feature>
<dbReference type="Proteomes" id="UP000541444">
    <property type="component" value="Unassembled WGS sequence"/>
</dbReference>